<protein>
    <recommendedName>
        <fullName evidence="1">Mutator-like transposase domain-containing protein</fullName>
    </recommendedName>
</protein>
<dbReference type="InterPro" id="IPR049012">
    <property type="entry name" value="Mutator_transp_dom"/>
</dbReference>
<organism evidence="2 3">
    <name type="scientific">Mytilus edulis</name>
    <name type="common">Blue mussel</name>
    <dbReference type="NCBI Taxonomy" id="6550"/>
    <lineage>
        <taxon>Eukaryota</taxon>
        <taxon>Metazoa</taxon>
        <taxon>Spiralia</taxon>
        <taxon>Lophotrochozoa</taxon>
        <taxon>Mollusca</taxon>
        <taxon>Bivalvia</taxon>
        <taxon>Autobranchia</taxon>
        <taxon>Pteriomorphia</taxon>
        <taxon>Mytilida</taxon>
        <taxon>Mytiloidea</taxon>
        <taxon>Mytilidae</taxon>
        <taxon>Mytilinae</taxon>
        <taxon>Mytilus</taxon>
    </lineage>
</organism>
<evidence type="ECO:0000313" key="3">
    <source>
        <dbReference type="Proteomes" id="UP000683360"/>
    </source>
</evidence>
<sequence>MLRSKTGKFQSKKSFVKPFKAQESKRNISVSQPVDEPITEDHNYVHTNTYPVFSDSDLELGASCTIDPSLNGDWKTAGRVVELQALAQQMFCTSCDARLHLTDIECERRYGLGSILFIRCQNSVCSSLNDVKTGKRNNGTFDINSKLALGNYNVNKAVGLSPGEFTFRMALKIAAKRKLQKAKQISLQAKRKRLVKKLLKSRKEATKEIHEGVTYSEAAELHQDEELIQTTEIPNKLTLPENQFTYVVFDTETAGRGRNSDILQIAAGNDFNVYAQPRCEISEQASAVNMLRYKYYVP</sequence>
<accession>A0A8S3QKW9</accession>
<proteinExistence type="predicted"/>
<evidence type="ECO:0000313" key="2">
    <source>
        <dbReference type="EMBL" id="CAG2197241.1"/>
    </source>
</evidence>
<dbReference type="OrthoDB" id="7698403at2759"/>
<keyword evidence="3" id="KW-1185">Reference proteome</keyword>
<dbReference type="EMBL" id="CAJPWZ010000643">
    <property type="protein sequence ID" value="CAG2197241.1"/>
    <property type="molecule type" value="Genomic_DNA"/>
</dbReference>
<name>A0A8S3QKW9_MYTED</name>
<dbReference type="Proteomes" id="UP000683360">
    <property type="component" value="Unassembled WGS sequence"/>
</dbReference>
<feature type="domain" description="Mutator-like transposase" evidence="1">
    <location>
        <begin position="79"/>
        <end position="155"/>
    </location>
</feature>
<dbReference type="Pfam" id="PF20700">
    <property type="entry name" value="Mutator"/>
    <property type="match status" value="1"/>
</dbReference>
<evidence type="ECO:0000259" key="1">
    <source>
        <dbReference type="Pfam" id="PF20700"/>
    </source>
</evidence>
<reference evidence="2" key="1">
    <citation type="submission" date="2021-03" db="EMBL/GenBank/DDBJ databases">
        <authorList>
            <person name="Bekaert M."/>
        </authorList>
    </citation>
    <scope>NUCLEOTIDE SEQUENCE</scope>
</reference>
<gene>
    <name evidence="2" type="ORF">MEDL_12064</name>
</gene>
<comment type="caution">
    <text evidence="2">The sequence shown here is derived from an EMBL/GenBank/DDBJ whole genome shotgun (WGS) entry which is preliminary data.</text>
</comment>
<dbReference type="AlphaFoldDB" id="A0A8S3QKW9"/>